<dbReference type="Gene3D" id="3.40.109.10">
    <property type="entry name" value="NADH Oxidase"/>
    <property type="match status" value="1"/>
</dbReference>
<protein>
    <submittedName>
        <fullName evidence="1">Hypothetical cytosolic protein</fullName>
    </submittedName>
</protein>
<proteinExistence type="predicted"/>
<gene>
    <name evidence="1" type="ordered locus">RBRH_03606</name>
</gene>
<dbReference type="STRING" id="882378.RBRH_03606"/>
<dbReference type="RefSeq" id="WP_013435224.1">
    <property type="nucleotide sequence ID" value="NC_014722.1"/>
</dbReference>
<dbReference type="EMBL" id="FR687359">
    <property type="protein sequence ID" value="CBW74995.1"/>
    <property type="molecule type" value="Genomic_DNA"/>
</dbReference>
<dbReference type="HOGENOM" id="CLU_1500804_0_0_4"/>
<accession>E5AQW3</accession>
<evidence type="ECO:0000313" key="2">
    <source>
        <dbReference type="Proteomes" id="UP000007437"/>
    </source>
</evidence>
<dbReference type="eggNOG" id="COG0778">
    <property type="taxonomic scope" value="Bacteria"/>
</dbReference>
<dbReference type="AlphaFoldDB" id="E5AQW3"/>
<sequence>MSTSALKNDVTRLAGTLVLAKVRITTSGFADPALRALLPAITRRVTTHTRFADTPVPKALCQELAQAAATEGAQARCIGKCTVRERIAELIAEADRLQFSDPRFRRELAQWLRPARHAEGMPLYASVADTMLALATPVSASIVRTFDVGNGVAAAHRELVRGSPRLILLVTDGIRTTRG</sequence>
<dbReference type="Proteomes" id="UP000007437">
    <property type="component" value="Chromosome"/>
</dbReference>
<name>E5AQW3_MYCRK</name>
<dbReference type="KEGG" id="brh:RBRH_03606"/>
<reference evidence="1 2" key="1">
    <citation type="journal article" date="2011" name="J. Bacteriol.">
        <title>Complete genome sequence of Burkholderia rhizoxinica, an endosymbiont of Rhizopus microsporus.</title>
        <authorList>
            <person name="Lackner G."/>
            <person name="Moebius N."/>
            <person name="Partida-Martinez L."/>
            <person name="Hertweck C."/>
        </authorList>
    </citation>
    <scope>NUCLEOTIDE SEQUENCE [LARGE SCALE GENOMIC DNA]</scope>
    <source>
        <strain evidence="2">DSM 19002 / CIP 109453 / HKI 454</strain>
    </source>
</reference>
<evidence type="ECO:0000313" key="1">
    <source>
        <dbReference type="EMBL" id="CBW74995.1"/>
    </source>
</evidence>
<organism evidence="1 2">
    <name type="scientific">Mycetohabitans rhizoxinica (strain DSM 19002 / CIP 109453 / HKI 454)</name>
    <name type="common">Paraburkholderia rhizoxinica</name>
    <dbReference type="NCBI Taxonomy" id="882378"/>
    <lineage>
        <taxon>Bacteria</taxon>
        <taxon>Pseudomonadati</taxon>
        <taxon>Pseudomonadota</taxon>
        <taxon>Betaproteobacteria</taxon>
        <taxon>Burkholderiales</taxon>
        <taxon>Burkholderiaceae</taxon>
        <taxon>Mycetohabitans</taxon>
    </lineage>
</organism>
<dbReference type="GO" id="GO:0016491">
    <property type="term" value="F:oxidoreductase activity"/>
    <property type="evidence" value="ECO:0007669"/>
    <property type="project" value="InterPro"/>
</dbReference>
<dbReference type="OrthoDB" id="272552at2"/>
<dbReference type="InterPro" id="IPR000415">
    <property type="entry name" value="Nitroreductase-like"/>
</dbReference>